<dbReference type="RefSeq" id="XP_005783546.1">
    <property type="nucleotide sequence ID" value="XM_005783489.1"/>
</dbReference>
<dbReference type="Proteomes" id="UP000013827">
    <property type="component" value="Unassembled WGS sequence"/>
</dbReference>
<keyword evidence="2" id="KW-1185">Reference proteome</keyword>
<dbReference type="PaxDb" id="2903-EOD31117"/>
<organism evidence="1 2">
    <name type="scientific">Emiliania huxleyi (strain CCMP1516)</name>
    <dbReference type="NCBI Taxonomy" id="280463"/>
    <lineage>
        <taxon>Eukaryota</taxon>
        <taxon>Haptista</taxon>
        <taxon>Haptophyta</taxon>
        <taxon>Prymnesiophyceae</taxon>
        <taxon>Isochrysidales</taxon>
        <taxon>Noelaerhabdaceae</taxon>
        <taxon>Emiliania</taxon>
    </lineage>
</organism>
<sequence>MSSTSTLPRRAQTVSFTPLQQSVSSASSSSAQYKPFSRLAKHSARRTCQSREPRRHSLEWLLLLLLPCARALHFPVRAMPLPRGPRRTPSPAAVDVEVLIAGGILAAAGWLQWSVSSGEQGINAFLMKEKQDNPFYNGKYKPEGTTAEPGGGGPSWLRRLRLPSLPYVEVYAGQAGGRGAAPPRGGSSRSRLYAELDAAIDREDYAAAKLLKERIDDEAAARATEARDGPA</sequence>
<evidence type="ECO:0000313" key="2">
    <source>
        <dbReference type="Proteomes" id="UP000013827"/>
    </source>
</evidence>
<name>A0A0D3K5T2_EMIH1</name>
<dbReference type="GeneID" id="17276390"/>
<protein>
    <recommendedName>
        <fullName evidence="3">UVR domain-containing protein</fullName>
    </recommendedName>
</protein>
<dbReference type="KEGG" id="ehx:EMIHUDRAFT_434397"/>
<reference evidence="1" key="2">
    <citation type="submission" date="2024-10" db="UniProtKB">
        <authorList>
            <consortium name="EnsemblProtists"/>
        </authorList>
    </citation>
    <scope>IDENTIFICATION</scope>
</reference>
<evidence type="ECO:0008006" key="3">
    <source>
        <dbReference type="Google" id="ProtNLM"/>
    </source>
</evidence>
<dbReference type="AlphaFoldDB" id="A0A0D3K5T2"/>
<proteinExistence type="predicted"/>
<dbReference type="EnsemblProtists" id="EOD31117">
    <property type="protein sequence ID" value="EOD31117"/>
    <property type="gene ID" value="EMIHUDRAFT_434397"/>
</dbReference>
<evidence type="ECO:0000313" key="1">
    <source>
        <dbReference type="EnsemblProtists" id="EOD31117"/>
    </source>
</evidence>
<dbReference type="HOGENOM" id="CLU_1201762_0_0_1"/>
<accession>A0A0D3K5T2</accession>
<reference evidence="2" key="1">
    <citation type="journal article" date="2013" name="Nature">
        <title>Pan genome of the phytoplankton Emiliania underpins its global distribution.</title>
        <authorList>
            <person name="Read B.A."/>
            <person name="Kegel J."/>
            <person name="Klute M.J."/>
            <person name="Kuo A."/>
            <person name="Lefebvre S.C."/>
            <person name="Maumus F."/>
            <person name="Mayer C."/>
            <person name="Miller J."/>
            <person name="Monier A."/>
            <person name="Salamov A."/>
            <person name="Young J."/>
            <person name="Aguilar M."/>
            <person name="Claverie J.M."/>
            <person name="Frickenhaus S."/>
            <person name="Gonzalez K."/>
            <person name="Herman E.K."/>
            <person name="Lin Y.C."/>
            <person name="Napier J."/>
            <person name="Ogata H."/>
            <person name="Sarno A.F."/>
            <person name="Shmutz J."/>
            <person name="Schroeder D."/>
            <person name="de Vargas C."/>
            <person name="Verret F."/>
            <person name="von Dassow P."/>
            <person name="Valentin K."/>
            <person name="Van de Peer Y."/>
            <person name="Wheeler G."/>
            <person name="Dacks J.B."/>
            <person name="Delwiche C.F."/>
            <person name="Dyhrman S.T."/>
            <person name="Glockner G."/>
            <person name="John U."/>
            <person name="Richards T."/>
            <person name="Worden A.Z."/>
            <person name="Zhang X."/>
            <person name="Grigoriev I.V."/>
            <person name="Allen A.E."/>
            <person name="Bidle K."/>
            <person name="Borodovsky M."/>
            <person name="Bowler C."/>
            <person name="Brownlee C."/>
            <person name="Cock J.M."/>
            <person name="Elias M."/>
            <person name="Gladyshev V.N."/>
            <person name="Groth M."/>
            <person name="Guda C."/>
            <person name="Hadaegh A."/>
            <person name="Iglesias-Rodriguez M.D."/>
            <person name="Jenkins J."/>
            <person name="Jones B.M."/>
            <person name="Lawson T."/>
            <person name="Leese F."/>
            <person name="Lindquist E."/>
            <person name="Lobanov A."/>
            <person name="Lomsadze A."/>
            <person name="Malik S.B."/>
            <person name="Marsh M.E."/>
            <person name="Mackinder L."/>
            <person name="Mock T."/>
            <person name="Mueller-Roeber B."/>
            <person name="Pagarete A."/>
            <person name="Parker M."/>
            <person name="Probert I."/>
            <person name="Quesneville H."/>
            <person name="Raines C."/>
            <person name="Rensing S.A."/>
            <person name="Riano-Pachon D.M."/>
            <person name="Richier S."/>
            <person name="Rokitta S."/>
            <person name="Shiraiwa Y."/>
            <person name="Soanes D.M."/>
            <person name="van der Giezen M."/>
            <person name="Wahlund T.M."/>
            <person name="Williams B."/>
            <person name="Wilson W."/>
            <person name="Wolfe G."/>
            <person name="Wurch L.L."/>
        </authorList>
    </citation>
    <scope>NUCLEOTIDE SEQUENCE</scope>
</reference>